<dbReference type="EMBL" id="MJEQ01010444">
    <property type="protein sequence ID" value="OIT19105.1"/>
    <property type="molecule type" value="Genomic_DNA"/>
</dbReference>
<proteinExistence type="predicted"/>
<sequence>VHANKVCRHTIISTLSNELLDVYVSYKEAKKIWESMITKYTAEDATKQKFVIGNYCKWEMTEDKDITAQINEYHKLIEDLKSEDISLPEQFVAGMLIEKLPKSWNDYKQQLKHKHKQLIFCVVIMENNAANVAVDATTPTAPAVSVAVPSPITYAKPFPDVSKIEVFGGDNFKRWQERVHSI</sequence>
<dbReference type="Proteomes" id="UP000187609">
    <property type="component" value="Unassembled WGS sequence"/>
</dbReference>
<dbReference type="AlphaFoldDB" id="A0A1J6KIH0"/>
<organism evidence="1 2">
    <name type="scientific">Nicotiana attenuata</name>
    <name type="common">Coyote tobacco</name>
    <dbReference type="NCBI Taxonomy" id="49451"/>
    <lineage>
        <taxon>Eukaryota</taxon>
        <taxon>Viridiplantae</taxon>
        <taxon>Streptophyta</taxon>
        <taxon>Embryophyta</taxon>
        <taxon>Tracheophyta</taxon>
        <taxon>Spermatophyta</taxon>
        <taxon>Magnoliopsida</taxon>
        <taxon>eudicotyledons</taxon>
        <taxon>Gunneridae</taxon>
        <taxon>Pentapetalae</taxon>
        <taxon>asterids</taxon>
        <taxon>lamiids</taxon>
        <taxon>Solanales</taxon>
        <taxon>Solanaceae</taxon>
        <taxon>Nicotianoideae</taxon>
        <taxon>Nicotianeae</taxon>
        <taxon>Nicotiana</taxon>
    </lineage>
</organism>
<evidence type="ECO:0008006" key="3">
    <source>
        <dbReference type="Google" id="ProtNLM"/>
    </source>
</evidence>
<dbReference type="OMA" id="LESCINY"/>
<accession>A0A1J6KIH0</accession>
<reference evidence="1" key="1">
    <citation type="submission" date="2016-11" db="EMBL/GenBank/DDBJ databases">
        <title>The genome of Nicotiana attenuata.</title>
        <authorList>
            <person name="Xu S."/>
            <person name="Brockmoeller T."/>
            <person name="Gaquerel E."/>
            <person name="Navarro A."/>
            <person name="Kuhl H."/>
            <person name="Gase K."/>
            <person name="Ling Z."/>
            <person name="Zhou W."/>
            <person name="Kreitzer C."/>
            <person name="Stanke M."/>
            <person name="Tang H."/>
            <person name="Lyons E."/>
            <person name="Pandey P."/>
            <person name="Pandey S.P."/>
            <person name="Timmermann B."/>
            <person name="Baldwin I.T."/>
        </authorList>
    </citation>
    <scope>NUCLEOTIDE SEQUENCE [LARGE SCALE GENOMIC DNA]</scope>
    <source>
        <strain evidence="1">UT</strain>
    </source>
</reference>
<dbReference type="PANTHER" id="PTHR47592:SF27">
    <property type="entry name" value="OS08G0421700 PROTEIN"/>
    <property type="match status" value="1"/>
</dbReference>
<evidence type="ECO:0000313" key="2">
    <source>
        <dbReference type="Proteomes" id="UP000187609"/>
    </source>
</evidence>
<protein>
    <recommendedName>
        <fullName evidence="3">Retrovirus-related pol polyprotein from transposon tnt 1-94</fullName>
    </recommendedName>
</protein>
<comment type="caution">
    <text evidence="1">The sequence shown here is derived from an EMBL/GenBank/DDBJ whole genome shotgun (WGS) entry which is preliminary data.</text>
</comment>
<dbReference type="Pfam" id="PF14223">
    <property type="entry name" value="Retrotran_gag_2"/>
    <property type="match status" value="1"/>
</dbReference>
<keyword evidence="2" id="KW-1185">Reference proteome</keyword>
<dbReference type="Gramene" id="OIT19105">
    <property type="protein sequence ID" value="OIT19105"/>
    <property type="gene ID" value="A4A49_62088"/>
</dbReference>
<evidence type="ECO:0000313" key="1">
    <source>
        <dbReference type="EMBL" id="OIT19105.1"/>
    </source>
</evidence>
<gene>
    <name evidence="1" type="ORF">A4A49_62088</name>
</gene>
<feature type="non-terminal residue" evidence="1">
    <location>
        <position position="182"/>
    </location>
</feature>
<dbReference type="PANTHER" id="PTHR47592">
    <property type="entry name" value="PBF68 PROTEIN"/>
    <property type="match status" value="1"/>
</dbReference>
<name>A0A1J6KIH0_NICAT</name>
<feature type="non-terminal residue" evidence="1">
    <location>
        <position position="1"/>
    </location>
</feature>